<organism evidence="3 4">
    <name type="scientific">Liparis tanakae</name>
    <name type="common">Tanaka's snailfish</name>
    <dbReference type="NCBI Taxonomy" id="230148"/>
    <lineage>
        <taxon>Eukaryota</taxon>
        <taxon>Metazoa</taxon>
        <taxon>Chordata</taxon>
        <taxon>Craniata</taxon>
        <taxon>Vertebrata</taxon>
        <taxon>Euteleostomi</taxon>
        <taxon>Actinopterygii</taxon>
        <taxon>Neopterygii</taxon>
        <taxon>Teleostei</taxon>
        <taxon>Neoteleostei</taxon>
        <taxon>Acanthomorphata</taxon>
        <taxon>Eupercaria</taxon>
        <taxon>Perciformes</taxon>
        <taxon>Cottioidei</taxon>
        <taxon>Cottales</taxon>
        <taxon>Liparidae</taxon>
        <taxon>Liparis</taxon>
    </lineage>
</organism>
<evidence type="ECO:0000256" key="2">
    <source>
        <dbReference type="SAM" id="Phobius"/>
    </source>
</evidence>
<protein>
    <submittedName>
        <fullName evidence="3">Cytosolic 5'-nucleotidase 3A</fullName>
    </submittedName>
</protein>
<keyword evidence="2" id="KW-0472">Membrane</keyword>
<evidence type="ECO:0000313" key="4">
    <source>
        <dbReference type="Proteomes" id="UP000314294"/>
    </source>
</evidence>
<dbReference type="EMBL" id="SRLO01017820">
    <property type="protein sequence ID" value="TNN23640.1"/>
    <property type="molecule type" value="Genomic_DNA"/>
</dbReference>
<keyword evidence="4" id="KW-1185">Reference proteome</keyword>
<dbReference type="AlphaFoldDB" id="A0A4Z2E4Y6"/>
<proteinExistence type="predicted"/>
<feature type="transmembrane region" description="Helical" evidence="2">
    <location>
        <begin position="12"/>
        <end position="32"/>
    </location>
</feature>
<evidence type="ECO:0000313" key="3">
    <source>
        <dbReference type="EMBL" id="TNN23640.1"/>
    </source>
</evidence>
<dbReference type="Proteomes" id="UP000314294">
    <property type="component" value="Unassembled WGS sequence"/>
</dbReference>
<comment type="caution">
    <text evidence="3">The sequence shown here is derived from an EMBL/GenBank/DDBJ whole genome shotgun (WGS) entry which is preliminary data.</text>
</comment>
<dbReference type="OrthoDB" id="8956755at2759"/>
<accession>A0A4Z2E4Y6</accession>
<keyword evidence="2" id="KW-1133">Transmembrane helix</keyword>
<reference evidence="3 4" key="1">
    <citation type="submission" date="2019-03" db="EMBL/GenBank/DDBJ databases">
        <title>First draft genome of Liparis tanakae, snailfish: a comprehensive survey of snailfish specific genes.</title>
        <authorList>
            <person name="Kim W."/>
            <person name="Song I."/>
            <person name="Jeong J.-H."/>
            <person name="Kim D."/>
            <person name="Kim S."/>
            <person name="Ryu S."/>
            <person name="Song J.Y."/>
            <person name="Lee S.K."/>
        </authorList>
    </citation>
    <scope>NUCLEOTIDE SEQUENCE [LARGE SCALE GENOMIC DNA]</scope>
    <source>
        <tissue evidence="3">Muscle</tissue>
    </source>
</reference>
<name>A0A4Z2E4Y6_9TELE</name>
<feature type="region of interest" description="Disordered" evidence="1">
    <location>
        <begin position="64"/>
        <end position="91"/>
    </location>
</feature>
<evidence type="ECO:0000256" key="1">
    <source>
        <dbReference type="SAM" id="MobiDB-lite"/>
    </source>
</evidence>
<gene>
    <name evidence="3" type="primary">NT5C3A</name>
    <name evidence="3" type="ORF">EYF80_066238</name>
</gene>
<sequence length="121" mass="13169">MDRTAVVKVGAAASASVCALLGGVVLAQYIVAKKKRAGKKTRIIEMTRDAAAGALILDPFGAEQAAQEELRSDPQPVRQEPLTSQNNEPKGFCQDVFDSNRLTKHVFRNISINIQICILYL</sequence>
<keyword evidence="2" id="KW-0812">Transmembrane</keyword>